<protein>
    <submittedName>
        <fullName evidence="1">Uncharacterized protein M034L</fullName>
    </submittedName>
</protein>
<dbReference type="PANTHER" id="PTHR34934">
    <property type="entry name" value="FLAVIN-DEPENDENT THYMIDYLATE SYNTHASE"/>
    <property type="match status" value="1"/>
</dbReference>
<dbReference type="Pfam" id="PF02511">
    <property type="entry name" value="Thy1"/>
    <property type="match status" value="1"/>
</dbReference>
<accession>A7ITB4</accession>
<dbReference type="InterPro" id="IPR003669">
    <property type="entry name" value="Thymidylate_synthase_ThyX"/>
</dbReference>
<gene>
    <name evidence="1" type="primary">M034L</name>
    <name evidence="1" type="ORF">MT325_M034L</name>
</gene>
<dbReference type="GO" id="GO:0006231">
    <property type="term" value="P:dTMP biosynthetic process"/>
    <property type="evidence" value="ECO:0007669"/>
    <property type="project" value="InterPro"/>
</dbReference>
<proteinExistence type="predicted"/>
<organismHost>
    <name type="scientific">Paramecium bursaria</name>
    <dbReference type="NCBI Taxonomy" id="74790"/>
</organismHost>
<dbReference type="Proteomes" id="UP000246715">
    <property type="component" value="Segment"/>
</dbReference>
<dbReference type="CDD" id="cd20175">
    <property type="entry name" value="ThyX"/>
    <property type="match status" value="1"/>
</dbReference>
<dbReference type="Gene3D" id="1.20.5.3070">
    <property type="match status" value="1"/>
</dbReference>
<reference evidence="1 2" key="1">
    <citation type="journal article" date="2007" name="Virology">
        <title>Sequence and annotation of the 314-kb MT325 and the 321-kb FR483 viruses that infect Chlorella Pbi.</title>
        <authorList>
            <person name="Fitzgerald L.A."/>
            <person name="Graves M.V."/>
            <person name="Li X."/>
            <person name="Feldblyum T."/>
            <person name="Hartigan J."/>
            <person name="Van Etten J.L."/>
        </authorList>
    </citation>
    <scope>NUCLEOTIDE SEQUENCE [LARGE SCALE GENOMIC DNA]</scope>
    <source>
        <strain evidence="1 2">MT325</strain>
    </source>
</reference>
<dbReference type="NCBIfam" id="TIGR02170">
    <property type="entry name" value="thyX"/>
    <property type="match status" value="1"/>
</dbReference>
<evidence type="ECO:0000313" key="1">
    <source>
        <dbReference type="EMBL" id="ABT13588.1"/>
    </source>
</evidence>
<dbReference type="SUPFAM" id="SSF69796">
    <property type="entry name" value="Thymidylate synthase-complementing protein Thy1"/>
    <property type="match status" value="1"/>
</dbReference>
<evidence type="ECO:0000313" key="2">
    <source>
        <dbReference type="Proteomes" id="UP000246715"/>
    </source>
</evidence>
<name>A7ITB4_PBCVM</name>
<dbReference type="GO" id="GO:0004799">
    <property type="term" value="F:thymidylate synthase activity"/>
    <property type="evidence" value="ECO:0007669"/>
    <property type="project" value="TreeGrafter"/>
</dbReference>
<dbReference type="GO" id="GO:0050797">
    <property type="term" value="F:thymidylate synthase (FAD) activity"/>
    <property type="evidence" value="ECO:0007669"/>
    <property type="project" value="InterPro"/>
</dbReference>
<sequence length="214" mass="24468">MAARLIAVTQPLIPGVRTAEDLISYAARVSNPAQQLQTSNRLIGYCIKHKHWSIFEQASMTIEIKTTRAISAQILRHRTFTFQEFSQRYAEVAEKPVPQEARLQDTKNRQNSIITDDADLQDWWKAEQSAIYDANVKLYEEAIARGIAKESARMVLPMSSPTTLYMTGTVRSWIHYIDLRSSNGTQKEHMDIAIACKDIFKYQFPVSADALEWK</sequence>
<dbReference type="GO" id="GO:0050660">
    <property type="term" value="F:flavin adenine dinucleotide binding"/>
    <property type="evidence" value="ECO:0007669"/>
    <property type="project" value="InterPro"/>
</dbReference>
<dbReference type="EMBL" id="DQ491001">
    <property type="protein sequence ID" value="ABT13588.1"/>
    <property type="molecule type" value="Genomic_DNA"/>
</dbReference>
<dbReference type="PANTHER" id="PTHR34934:SF1">
    <property type="entry name" value="FLAVIN-DEPENDENT THYMIDYLATE SYNTHASE"/>
    <property type="match status" value="1"/>
</dbReference>
<organism evidence="1 2">
    <name type="scientific">Paramecium bursaria Chlorella virus MT325</name>
    <name type="common">PBCV-MT325</name>
    <dbReference type="NCBI Taxonomy" id="346932"/>
    <lineage>
        <taxon>Viruses</taxon>
        <taxon>Varidnaviria</taxon>
        <taxon>Bamfordvirae</taxon>
        <taxon>Nucleocytoviricota</taxon>
        <taxon>Megaviricetes</taxon>
        <taxon>Algavirales</taxon>
        <taxon>Phycodnaviridae</taxon>
        <taxon>Chlorovirus</taxon>
        <taxon>Chlorovirus conductrix</taxon>
        <taxon>Paramecium bursaria Chlorella virus A1</taxon>
    </lineage>
</organism>
<dbReference type="Gene3D" id="3.30.1360.170">
    <property type="match status" value="1"/>
</dbReference>
<dbReference type="InterPro" id="IPR036098">
    <property type="entry name" value="Thymidylate_synthase_ThyX_sf"/>
</dbReference>
<dbReference type="GO" id="GO:0070402">
    <property type="term" value="F:NADPH binding"/>
    <property type="evidence" value="ECO:0007669"/>
    <property type="project" value="TreeGrafter"/>
</dbReference>
<dbReference type="PROSITE" id="PS51331">
    <property type="entry name" value="THYX"/>
    <property type="match status" value="1"/>
</dbReference>